<dbReference type="AlphaFoldDB" id="A0A1Y1X4Y7"/>
<name>A0A1Y1X4Y7_9FUNG</name>
<keyword evidence="2" id="KW-1185">Reference proteome</keyword>
<evidence type="ECO:0000313" key="2">
    <source>
        <dbReference type="Proteomes" id="UP000193944"/>
    </source>
</evidence>
<reference evidence="1 2" key="1">
    <citation type="submission" date="2016-08" db="EMBL/GenBank/DDBJ databases">
        <title>A Parts List for Fungal Cellulosomes Revealed by Comparative Genomics.</title>
        <authorList>
            <consortium name="DOE Joint Genome Institute"/>
            <person name="Haitjema C.H."/>
            <person name="Gilmore S.P."/>
            <person name="Henske J.K."/>
            <person name="Solomon K.V."/>
            <person name="De Groot R."/>
            <person name="Kuo A."/>
            <person name="Mondo S.J."/>
            <person name="Salamov A.A."/>
            <person name="Labutti K."/>
            <person name="Zhao Z."/>
            <person name="Chiniquy J."/>
            <person name="Barry K."/>
            <person name="Brewer H.M."/>
            <person name="Purvine S.O."/>
            <person name="Wright A.T."/>
            <person name="Boxma B."/>
            <person name="Van Alen T."/>
            <person name="Hackstein J.H."/>
            <person name="Baker S.E."/>
            <person name="Grigoriev I.V."/>
            <person name="O'Malley M.A."/>
        </authorList>
    </citation>
    <scope>NUCLEOTIDE SEQUENCE [LARGE SCALE GENOMIC DNA]</scope>
    <source>
        <strain evidence="1 2">S4</strain>
    </source>
</reference>
<dbReference type="Proteomes" id="UP000193944">
    <property type="component" value="Unassembled WGS sequence"/>
</dbReference>
<sequence>MLKFRYVVVLEQSFPMSTKSKRSGGNLQYLVYLMEYCTFNDAGNKSDNFIVQDMIV</sequence>
<accession>A0A1Y1X4Y7</accession>
<comment type="caution">
    <text evidence="1">The sequence shown here is derived from an EMBL/GenBank/DDBJ whole genome shotgun (WGS) entry which is preliminary data.</text>
</comment>
<protein>
    <submittedName>
        <fullName evidence="1">Uncharacterized protein</fullName>
    </submittedName>
</protein>
<dbReference type="EMBL" id="MCFG01000133">
    <property type="protein sequence ID" value="ORX80877.1"/>
    <property type="molecule type" value="Genomic_DNA"/>
</dbReference>
<reference evidence="1 2" key="2">
    <citation type="submission" date="2016-08" db="EMBL/GenBank/DDBJ databases">
        <title>Pervasive Adenine N6-methylation of Active Genes in Fungi.</title>
        <authorList>
            <consortium name="DOE Joint Genome Institute"/>
            <person name="Mondo S.J."/>
            <person name="Dannebaum R.O."/>
            <person name="Kuo R.C."/>
            <person name="Labutti K."/>
            <person name="Haridas S."/>
            <person name="Kuo A."/>
            <person name="Salamov A."/>
            <person name="Ahrendt S.R."/>
            <person name="Lipzen A."/>
            <person name="Sullivan W."/>
            <person name="Andreopoulos W.B."/>
            <person name="Clum A."/>
            <person name="Lindquist E."/>
            <person name="Daum C."/>
            <person name="Ramamoorthy G.K."/>
            <person name="Gryganskyi A."/>
            <person name="Culley D."/>
            <person name="Magnuson J.K."/>
            <person name="James T.Y."/>
            <person name="O'Malley M.A."/>
            <person name="Stajich J.E."/>
            <person name="Spatafora J.W."/>
            <person name="Visel A."/>
            <person name="Grigoriev I.V."/>
        </authorList>
    </citation>
    <scope>NUCLEOTIDE SEQUENCE [LARGE SCALE GENOMIC DNA]</scope>
    <source>
        <strain evidence="1 2">S4</strain>
    </source>
</reference>
<evidence type="ECO:0000313" key="1">
    <source>
        <dbReference type="EMBL" id="ORX80877.1"/>
    </source>
</evidence>
<gene>
    <name evidence="1" type="ORF">BCR32DRAFT_280181</name>
</gene>
<organism evidence="1 2">
    <name type="scientific">Anaeromyces robustus</name>
    <dbReference type="NCBI Taxonomy" id="1754192"/>
    <lineage>
        <taxon>Eukaryota</taxon>
        <taxon>Fungi</taxon>
        <taxon>Fungi incertae sedis</taxon>
        <taxon>Chytridiomycota</taxon>
        <taxon>Chytridiomycota incertae sedis</taxon>
        <taxon>Neocallimastigomycetes</taxon>
        <taxon>Neocallimastigales</taxon>
        <taxon>Neocallimastigaceae</taxon>
        <taxon>Anaeromyces</taxon>
    </lineage>
</organism>
<proteinExistence type="predicted"/>